<organism evidence="1">
    <name type="scientific">uncultured Caudovirales phage</name>
    <dbReference type="NCBI Taxonomy" id="2100421"/>
    <lineage>
        <taxon>Viruses</taxon>
        <taxon>Duplodnaviria</taxon>
        <taxon>Heunggongvirae</taxon>
        <taxon>Uroviricota</taxon>
        <taxon>Caudoviricetes</taxon>
        <taxon>Peduoviridae</taxon>
        <taxon>Maltschvirus</taxon>
        <taxon>Maltschvirus maltsch</taxon>
    </lineage>
</organism>
<protein>
    <submittedName>
        <fullName evidence="1">Uncharacterized protein</fullName>
    </submittedName>
</protein>
<reference evidence="1" key="1">
    <citation type="submission" date="2020-04" db="EMBL/GenBank/DDBJ databases">
        <authorList>
            <person name="Chiriac C."/>
            <person name="Salcher M."/>
            <person name="Ghai R."/>
            <person name="Kavagutti S V."/>
        </authorList>
    </citation>
    <scope>NUCLEOTIDE SEQUENCE</scope>
</reference>
<gene>
    <name evidence="1" type="ORF">UFOVP457_63</name>
</gene>
<dbReference type="EMBL" id="LR796435">
    <property type="protein sequence ID" value="CAB4144720.1"/>
    <property type="molecule type" value="Genomic_DNA"/>
</dbReference>
<name>A0A6J5MHU4_9CAUD</name>
<evidence type="ECO:0000313" key="1">
    <source>
        <dbReference type="EMBL" id="CAB4144720.1"/>
    </source>
</evidence>
<accession>A0A6J5MHU4</accession>
<proteinExistence type="predicted"/>
<sequence>MKKLILLGIILAGQAVNADTPNLQIARDALEIHRTNQRYAEAEYRRAKLNYIQSNKLLHNSTRTVEQMERLEELSRQAALASEDSHTRIGATYQHEPRLAGTGIKMVGR</sequence>